<evidence type="ECO:0000259" key="2">
    <source>
        <dbReference type="Pfam" id="PF07589"/>
    </source>
</evidence>
<sequence length="390" mass="39695">MRRIFAWPLAAASFAIAFVTLAPSPAQAVQINGLGFTDHTHGGFNVSPVIVESPFFAAVRDTTGGNTDYTTVPAGGLIGSIKTPNHPSTTLSAGPSTTVSGRVTVTGNATSAGVDLTPGTADDWLDGNSLPAGVTLSYDVSFTISSANGNNLVGTAGNTSNGLGISNGSSNTGLLDTGEVLNFSAITTSNYAWGGTPTESFAFTPISHGTPKFNSFRSFNFDESINEAVTLSDGTNTWGFGAATGTIQSGIKMENDFSATFTPAGGDVPLTMTMGAATSFGLKGFRLSIPVSYDIVANAPTINADFSGDGIVDGADFLIWQQNFGLASAALQNQGDANGDGAVNDLDLTAWKDNFGAGIPAPPVSAVPEPATAALVVIAGLAAFASRKRR</sequence>
<evidence type="ECO:0000313" key="3">
    <source>
        <dbReference type="EMBL" id="BBO32465.1"/>
    </source>
</evidence>
<proteinExistence type="predicted"/>
<dbReference type="SUPFAM" id="SSF63446">
    <property type="entry name" value="Type I dockerin domain"/>
    <property type="match status" value="1"/>
</dbReference>
<keyword evidence="4" id="KW-1185">Reference proteome</keyword>
<dbReference type="GO" id="GO:0000272">
    <property type="term" value="P:polysaccharide catabolic process"/>
    <property type="evidence" value="ECO:0007669"/>
    <property type="project" value="InterPro"/>
</dbReference>
<dbReference type="EMBL" id="AP021861">
    <property type="protein sequence ID" value="BBO32465.1"/>
    <property type="molecule type" value="Genomic_DNA"/>
</dbReference>
<dbReference type="NCBIfam" id="TIGR02595">
    <property type="entry name" value="PEP_CTERM"/>
    <property type="match status" value="1"/>
</dbReference>
<feature type="chain" id="PRO_5025069802" description="Ice-binding protein C-terminal domain-containing protein" evidence="1">
    <location>
        <begin position="29"/>
        <end position="390"/>
    </location>
</feature>
<evidence type="ECO:0000313" key="4">
    <source>
        <dbReference type="Proteomes" id="UP000326837"/>
    </source>
</evidence>
<dbReference type="InterPro" id="IPR013424">
    <property type="entry name" value="Ice-binding_C"/>
</dbReference>
<reference evidence="4" key="1">
    <citation type="submission" date="2019-10" db="EMBL/GenBank/DDBJ databases">
        <title>Lacipirellula parvula gen. nov., sp. nov., representing a lineage of planctomycetes widespread in freshwater anoxic habitats, and description of the family Lacipirellulaceae.</title>
        <authorList>
            <person name="Dedysh S.N."/>
            <person name="Kulichevskaya I.S."/>
            <person name="Beletsky A.V."/>
            <person name="Rakitin A.L."/>
            <person name="Mardanov A.V."/>
            <person name="Ivanova A.A."/>
            <person name="Saltykova V.X."/>
            <person name="Rijpstra W.I.C."/>
            <person name="Sinninghe Damste J.S."/>
            <person name="Ravin N.V."/>
        </authorList>
    </citation>
    <scope>NUCLEOTIDE SEQUENCE [LARGE SCALE GENOMIC DNA]</scope>
    <source>
        <strain evidence="4">PX69</strain>
    </source>
</reference>
<protein>
    <recommendedName>
        <fullName evidence="2">Ice-binding protein C-terminal domain-containing protein</fullName>
    </recommendedName>
</protein>
<feature type="domain" description="Ice-binding protein C-terminal" evidence="2">
    <location>
        <begin position="366"/>
        <end position="390"/>
    </location>
</feature>
<dbReference type="PROSITE" id="PS00018">
    <property type="entry name" value="EF_HAND_1"/>
    <property type="match status" value="1"/>
</dbReference>
<dbReference type="KEGG" id="lpav:PLANPX_2077"/>
<dbReference type="RefSeq" id="WP_152098426.1">
    <property type="nucleotide sequence ID" value="NZ_AP021861.1"/>
</dbReference>
<dbReference type="AlphaFoldDB" id="A0A5K7X7V8"/>
<keyword evidence="1" id="KW-0732">Signal</keyword>
<name>A0A5K7X7V8_9BACT</name>
<dbReference type="InterPro" id="IPR018247">
    <property type="entry name" value="EF_Hand_1_Ca_BS"/>
</dbReference>
<feature type="signal peptide" evidence="1">
    <location>
        <begin position="1"/>
        <end position="28"/>
    </location>
</feature>
<gene>
    <name evidence="3" type="ORF">PLANPX_2077</name>
</gene>
<accession>A0A5K7X7V8</accession>
<evidence type="ECO:0000256" key="1">
    <source>
        <dbReference type="SAM" id="SignalP"/>
    </source>
</evidence>
<dbReference type="InterPro" id="IPR036439">
    <property type="entry name" value="Dockerin_dom_sf"/>
</dbReference>
<dbReference type="Pfam" id="PF07589">
    <property type="entry name" value="PEP-CTERM"/>
    <property type="match status" value="1"/>
</dbReference>
<dbReference type="Proteomes" id="UP000326837">
    <property type="component" value="Chromosome"/>
</dbReference>
<organism evidence="3 4">
    <name type="scientific">Lacipirellula parvula</name>
    <dbReference type="NCBI Taxonomy" id="2650471"/>
    <lineage>
        <taxon>Bacteria</taxon>
        <taxon>Pseudomonadati</taxon>
        <taxon>Planctomycetota</taxon>
        <taxon>Planctomycetia</taxon>
        <taxon>Pirellulales</taxon>
        <taxon>Lacipirellulaceae</taxon>
        <taxon>Lacipirellula</taxon>
    </lineage>
</organism>